<accession>A0A926IK22</accession>
<protein>
    <submittedName>
        <fullName evidence="2">DUF5034 domain-containing protein</fullName>
    </submittedName>
</protein>
<reference evidence="2" key="1">
    <citation type="submission" date="2020-08" db="EMBL/GenBank/DDBJ databases">
        <title>Genome public.</title>
        <authorList>
            <person name="Liu C."/>
            <person name="Sun Q."/>
        </authorList>
    </citation>
    <scope>NUCLEOTIDE SEQUENCE</scope>
    <source>
        <strain evidence="2">N12</strain>
    </source>
</reference>
<dbReference type="AlphaFoldDB" id="A0A926IK22"/>
<dbReference type="RefSeq" id="WP_262434582.1">
    <property type="nucleotide sequence ID" value="NZ_JACRTF010000001.1"/>
</dbReference>
<sequence length="188" mass="21723">MKRHSLQIIMLLLLLSTSAMTCDEYDAETMWETRPCILTNVEIHSWDNEGEMPQTPTNGRIKKEAYILEIRLFSDADTFPEDCPQNILYLLEDGITELNIYTEETFNEEFPKGANVTSCFQDYPISLTRYQINDITSQQDTIKYMKPVNQIFKALTTIPQPGIHRFSIELITSSGKKAEYKSDDVTLY</sequence>
<dbReference type="Proteomes" id="UP000651085">
    <property type="component" value="Unassembled WGS sequence"/>
</dbReference>
<dbReference type="InterPro" id="IPR032215">
    <property type="entry name" value="DUF5034"/>
</dbReference>
<dbReference type="EMBL" id="JACRTF010000001">
    <property type="protein sequence ID" value="MBC8593442.1"/>
    <property type="molecule type" value="Genomic_DNA"/>
</dbReference>
<comment type="caution">
    <text evidence="2">The sequence shown here is derived from an EMBL/GenBank/DDBJ whole genome shotgun (WGS) entry which is preliminary data.</text>
</comment>
<keyword evidence="3" id="KW-1185">Reference proteome</keyword>
<evidence type="ECO:0000256" key="1">
    <source>
        <dbReference type="SAM" id="SignalP"/>
    </source>
</evidence>
<evidence type="ECO:0000313" key="3">
    <source>
        <dbReference type="Proteomes" id="UP000651085"/>
    </source>
</evidence>
<dbReference type="Pfam" id="PF16437">
    <property type="entry name" value="DUF5034"/>
    <property type="match status" value="1"/>
</dbReference>
<evidence type="ECO:0000313" key="2">
    <source>
        <dbReference type="EMBL" id="MBC8593442.1"/>
    </source>
</evidence>
<organism evidence="2 3">
    <name type="scientific">Jilunia laotingensis</name>
    <dbReference type="NCBI Taxonomy" id="2763675"/>
    <lineage>
        <taxon>Bacteria</taxon>
        <taxon>Pseudomonadati</taxon>
        <taxon>Bacteroidota</taxon>
        <taxon>Bacteroidia</taxon>
        <taxon>Bacteroidales</taxon>
        <taxon>Bacteroidaceae</taxon>
        <taxon>Jilunia</taxon>
    </lineage>
</organism>
<name>A0A926IK22_9BACT</name>
<proteinExistence type="predicted"/>
<gene>
    <name evidence="2" type="ORF">H8744_09325</name>
</gene>
<feature type="signal peptide" evidence="1">
    <location>
        <begin position="1"/>
        <end position="21"/>
    </location>
</feature>
<keyword evidence="1" id="KW-0732">Signal</keyword>
<feature type="chain" id="PRO_5039167984" evidence="1">
    <location>
        <begin position="22"/>
        <end position="188"/>
    </location>
</feature>